<comment type="function">
    <text evidence="5">ATP-dependent carboxylate-amine ligase which exhibits weak glutamate--cysteine ligase activity.</text>
</comment>
<evidence type="ECO:0000256" key="3">
    <source>
        <dbReference type="ARBA" id="ARBA00022840"/>
    </source>
</evidence>
<dbReference type="InterPro" id="IPR011793">
    <property type="entry name" value="YbdK"/>
</dbReference>
<name>A0A1B1K5T5_RHOOP</name>
<keyword evidence="1 5" id="KW-0436">Ligase</keyword>
<evidence type="ECO:0000313" key="6">
    <source>
        <dbReference type="EMBL" id="ANS27977.1"/>
    </source>
</evidence>
<dbReference type="InterPro" id="IPR050141">
    <property type="entry name" value="GCL_type2/YbdK_subfam"/>
</dbReference>
<dbReference type="GO" id="GO:0004357">
    <property type="term" value="F:glutamate-cysteine ligase activity"/>
    <property type="evidence" value="ECO:0007669"/>
    <property type="project" value="UniProtKB-EC"/>
</dbReference>
<keyword evidence="3 5" id="KW-0067">ATP-binding</keyword>
<comment type="similarity">
    <text evidence="5">Belongs to the glutamate--cysteine ligase type 2 family. YbdK subfamily.</text>
</comment>
<dbReference type="InterPro" id="IPR014746">
    <property type="entry name" value="Gln_synth/guanido_kin_cat_dom"/>
</dbReference>
<keyword evidence="2 5" id="KW-0547">Nucleotide-binding</keyword>
<dbReference type="RefSeq" id="WP_065490855.1">
    <property type="nucleotide sequence ID" value="NZ_CP009111.1"/>
</dbReference>
<evidence type="ECO:0000256" key="1">
    <source>
        <dbReference type="ARBA" id="ARBA00022598"/>
    </source>
</evidence>
<evidence type="ECO:0000256" key="4">
    <source>
        <dbReference type="ARBA" id="ARBA00048819"/>
    </source>
</evidence>
<gene>
    <name evidence="6" type="ORF">R1CP_16445</name>
</gene>
<dbReference type="EC" id="6.3.2.2" evidence="5"/>
<sequence length="378" mass="40408">MVAILPNTEPVRSPLPGSAPTIGVEEEFILVHPHTGTPFLGNTEVAKVGRTLGADLQLELSRCQIETATRPCAHLTDLVREVRRARAAAADAAAKAGARLLAVAVPPAGPPPHSITDDPRYRLMAHRFGALAEQVICGARVHVCVPNRDEAAAVSNHLRPWLPVLLALTANSPISAGRDTGYASWRHILWSRWPSAGPPPYFRSAQHYDSVVARMLENESILDTAMIYWDIRLSAHLPTIEVRIADVPATAAEALLLAALIRGLVGTALTDIRRGAAGPMLDQQVLRSAYWRAANDGMTGYGIDASSGRLVPAGGLLERLLTRIRPALEEHGDYTAARAAVTQVLATGNGAARQRRALRAGSLTAVLDLLTHTTTEGC</sequence>
<reference evidence="6 7" key="1">
    <citation type="submission" date="2014-07" db="EMBL/GenBank/DDBJ databases">
        <authorList>
            <person name="Zhang J.E."/>
            <person name="Yang H."/>
            <person name="Guo J."/>
            <person name="Deng Z."/>
            <person name="Luo H."/>
            <person name="Luo M."/>
            <person name="Zhao B."/>
        </authorList>
    </citation>
    <scope>NUCLEOTIDE SEQUENCE [LARGE SCALE GENOMIC DNA]</scope>
    <source>
        <strain evidence="6 7">1CP</strain>
    </source>
</reference>
<dbReference type="GO" id="GO:0005524">
    <property type="term" value="F:ATP binding"/>
    <property type="evidence" value="ECO:0007669"/>
    <property type="project" value="UniProtKB-KW"/>
</dbReference>
<organism evidence="6 7">
    <name type="scientific">Rhodococcus opacus</name>
    <name type="common">Nocardia opaca</name>
    <dbReference type="NCBI Taxonomy" id="37919"/>
    <lineage>
        <taxon>Bacteria</taxon>
        <taxon>Bacillati</taxon>
        <taxon>Actinomycetota</taxon>
        <taxon>Actinomycetes</taxon>
        <taxon>Mycobacteriales</taxon>
        <taxon>Nocardiaceae</taxon>
        <taxon>Rhodococcus</taxon>
    </lineage>
</organism>
<protein>
    <recommendedName>
        <fullName evidence="5">Putative glutamate--cysteine ligase 2</fullName>
        <ecNumber evidence="5">6.3.2.2</ecNumber>
    </recommendedName>
    <alternativeName>
        <fullName evidence="5">Gamma-glutamylcysteine synthetase 2</fullName>
        <shortName evidence="5">GCS 2</shortName>
        <shortName evidence="5">Gamma-GCS 2</shortName>
    </alternativeName>
</protein>
<evidence type="ECO:0000256" key="5">
    <source>
        <dbReference type="HAMAP-Rule" id="MF_01609"/>
    </source>
</evidence>
<dbReference type="Proteomes" id="UP000186108">
    <property type="component" value="Chromosome"/>
</dbReference>
<dbReference type="HAMAP" id="MF_01609">
    <property type="entry name" value="Glu_cys_ligase_2"/>
    <property type="match status" value="1"/>
</dbReference>
<proteinExistence type="inferred from homology"/>
<dbReference type="Gene3D" id="3.30.590.20">
    <property type="match status" value="1"/>
</dbReference>
<dbReference type="InterPro" id="IPR006336">
    <property type="entry name" value="GCS2"/>
</dbReference>
<dbReference type="GO" id="GO:0042398">
    <property type="term" value="P:modified amino acid biosynthetic process"/>
    <property type="evidence" value="ECO:0007669"/>
    <property type="project" value="InterPro"/>
</dbReference>
<dbReference type="PATRIC" id="fig|37919.13.peg.3401"/>
<comment type="catalytic activity">
    <reaction evidence="4 5">
        <text>L-cysteine + L-glutamate + ATP = gamma-L-glutamyl-L-cysteine + ADP + phosphate + H(+)</text>
        <dbReference type="Rhea" id="RHEA:13285"/>
        <dbReference type="ChEBI" id="CHEBI:15378"/>
        <dbReference type="ChEBI" id="CHEBI:29985"/>
        <dbReference type="ChEBI" id="CHEBI:30616"/>
        <dbReference type="ChEBI" id="CHEBI:35235"/>
        <dbReference type="ChEBI" id="CHEBI:43474"/>
        <dbReference type="ChEBI" id="CHEBI:58173"/>
        <dbReference type="ChEBI" id="CHEBI:456216"/>
        <dbReference type="EC" id="6.3.2.2"/>
    </reaction>
</comment>
<accession>A0A1B1K5T5</accession>
<dbReference type="SUPFAM" id="SSF55931">
    <property type="entry name" value="Glutamine synthetase/guanido kinase"/>
    <property type="match status" value="1"/>
</dbReference>
<evidence type="ECO:0000313" key="7">
    <source>
        <dbReference type="Proteomes" id="UP000186108"/>
    </source>
</evidence>
<evidence type="ECO:0000256" key="2">
    <source>
        <dbReference type="ARBA" id="ARBA00022741"/>
    </source>
</evidence>
<dbReference type="AlphaFoldDB" id="A0A1B1K5T5"/>
<dbReference type="EMBL" id="CP009111">
    <property type="protein sequence ID" value="ANS27977.1"/>
    <property type="molecule type" value="Genomic_DNA"/>
</dbReference>
<dbReference type="PANTHER" id="PTHR36510:SF1">
    <property type="entry name" value="GLUTAMATE--CYSTEINE LIGASE 2-RELATED"/>
    <property type="match status" value="1"/>
</dbReference>
<dbReference type="NCBIfam" id="TIGR02050">
    <property type="entry name" value="gshA_cyan_rel"/>
    <property type="match status" value="1"/>
</dbReference>
<dbReference type="PANTHER" id="PTHR36510">
    <property type="entry name" value="GLUTAMATE--CYSTEINE LIGASE 2-RELATED"/>
    <property type="match status" value="1"/>
</dbReference>
<dbReference type="Pfam" id="PF04107">
    <property type="entry name" value="GCS2"/>
    <property type="match status" value="1"/>
</dbReference>
<dbReference type="NCBIfam" id="NF010041">
    <property type="entry name" value="PRK13517.1-1"/>
    <property type="match status" value="1"/>
</dbReference>